<feature type="domain" description="VWFA" evidence="1">
    <location>
        <begin position="216"/>
        <end position="374"/>
    </location>
</feature>
<dbReference type="SUPFAM" id="SSF53300">
    <property type="entry name" value="vWA-like"/>
    <property type="match status" value="1"/>
</dbReference>
<evidence type="ECO:0000313" key="3">
    <source>
        <dbReference type="Proteomes" id="UP000440224"/>
    </source>
</evidence>
<name>A0A6N7PUH4_9BACT</name>
<dbReference type="InterPro" id="IPR050458">
    <property type="entry name" value="LolB"/>
</dbReference>
<dbReference type="Proteomes" id="UP000440224">
    <property type="component" value="Unassembled WGS sequence"/>
</dbReference>
<proteinExistence type="predicted"/>
<evidence type="ECO:0000259" key="1">
    <source>
        <dbReference type="SMART" id="SM00327"/>
    </source>
</evidence>
<dbReference type="RefSeq" id="WP_153820749.1">
    <property type="nucleotide sequence ID" value="NZ_WJIE01000005.1"/>
</dbReference>
<organism evidence="2 3">
    <name type="scientific">Polyangium spumosum</name>
    <dbReference type="NCBI Taxonomy" id="889282"/>
    <lineage>
        <taxon>Bacteria</taxon>
        <taxon>Pseudomonadati</taxon>
        <taxon>Myxococcota</taxon>
        <taxon>Polyangia</taxon>
        <taxon>Polyangiales</taxon>
        <taxon>Polyangiaceae</taxon>
        <taxon>Polyangium</taxon>
    </lineage>
</organism>
<keyword evidence="3" id="KW-1185">Reference proteome</keyword>
<comment type="caution">
    <text evidence="2">The sequence shown here is derived from an EMBL/GenBank/DDBJ whole genome shotgun (WGS) entry which is preliminary data.</text>
</comment>
<dbReference type="PANTHER" id="PTHR30634">
    <property type="entry name" value="OUTER MEMBRANE LOLAB LIPOPROTEIN INSERTION APPARATUS"/>
    <property type="match status" value="1"/>
</dbReference>
<dbReference type="EMBL" id="WJIE01000005">
    <property type="protein sequence ID" value="MRG93905.1"/>
    <property type="molecule type" value="Genomic_DNA"/>
</dbReference>
<dbReference type="Pfam" id="PF05762">
    <property type="entry name" value="VWA_CoxE"/>
    <property type="match status" value="1"/>
</dbReference>
<dbReference type="AlphaFoldDB" id="A0A6N7PUH4"/>
<dbReference type="InterPro" id="IPR036465">
    <property type="entry name" value="vWFA_dom_sf"/>
</dbReference>
<dbReference type="PANTHER" id="PTHR30634:SF16">
    <property type="entry name" value="OUTER-MEMBRANE LIPOPROTEIN LOLB"/>
    <property type="match status" value="1"/>
</dbReference>
<gene>
    <name evidence="2" type="ORF">GF068_18575</name>
</gene>
<sequence length="379" mass="42493">MNRYDAETRWRLLLGPAGDEGLGAAEGGMQGEVSDLERALSWLYDREIDGEKTRSIARGGGPGSGPDHPLDVPEWINQIHELFPKEAIERLESDALHRYGILDVVTRKEVLEHVTPSLALVEAILRCKSRMTSPVLDAARKLVAQVVEELRKRLCDEIEHRLGATPFRHRRSRFRVARNLDALRTIRRNLQHWDPDTRKLVIERPEFFARVRRFGPRHQVIVLVDQSGSMARNIIHAAVLASVLWKLPSTRSHLVVYDTEVVDLTQYVDDPVELLLRVQLGGGTDGAKALRYAAELVDVPHRTILLWITDFEDHADKLVREVTSLVGGGVTVFGAASLDDQVRGAYDHGVAQAVSDAGAHVAATTPRELVGWLVERMRR</sequence>
<dbReference type="InterPro" id="IPR002035">
    <property type="entry name" value="VWF_A"/>
</dbReference>
<reference evidence="2 3" key="1">
    <citation type="submission" date="2019-10" db="EMBL/GenBank/DDBJ databases">
        <title>A soil myxobacterium in the family Polyangiaceae.</title>
        <authorList>
            <person name="Li Y."/>
            <person name="Wang J."/>
        </authorList>
    </citation>
    <scope>NUCLEOTIDE SEQUENCE [LARGE SCALE GENOMIC DNA]</scope>
    <source>
        <strain evidence="2 3">DSM 14734</strain>
    </source>
</reference>
<accession>A0A6N7PUH4</accession>
<dbReference type="Gene3D" id="3.40.50.410">
    <property type="entry name" value="von Willebrand factor, type A domain"/>
    <property type="match status" value="1"/>
</dbReference>
<protein>
    <submittedName>
        <fullName evidence="2">VWA domain-containing protein</fullName>
    </submittedName>
</protein>
<evidence type="ECO:0000313" key="2">
    <source>
        <dbReference type="EMBL" id="MRG93905.1"/>
    </source>
</evidence>
<dbReference type="SMART" id="SM00327">
    <property type="entry name" value="VWA"/>
    <property type="match status" value="1"/>
</dbReference>
<dbReference type="InterPro" id="IPR008912">
    <property type="entry name" value="Uncharacterised_CoxE"/>
</dbReference>
<dbReference type="OrthoDB" id="9789979at2"/>